<dbReference type="AlphaFoldDB" id="A4XY99"/>
<dbReference type="EMBL" id="CP000680">
    <property type="protein sequence ID" value="ABP86315.1"/>
    <property type="molecule type" value="Genomic_DNA"/>
</dbReference>
<dbReference type="HOGENOM" id="CLU_007884_4_2_6"/>
<dbReference type="Gene3D" id="3.30.9.10">
    <property type="entry name" value="D-Amino Acid Oxidase, subunit A, domain 2"/>
    <property type="match status" value="1"/>
</dbReference>
<dbReference type="SUPFAM" id="SSF51905">
    <property type="entry name" value="FAD/NAD(P)-binding domain"/>
    <property type="match status" value="1"/>
</dbReference>
<evidence type="ECO:0000256" key="2">
    <source>
        <dbReference type="SAM" id="Phobius"/>
    </source>
</evidence>
<dbReference type="eggNOG" id="COG0665">
    <property type="taxonomic scope" value="Bacteria"/>
</dbReference>
<reference evidence="4" key="1">
    <citation type="submission" date="2007-04" db="EMBL/GenBank/DDBJ databases">
        <title>Complete sequence of Pseudomonas mendocina ymp.</title>
        <authorList>
            <consortium name="US DOE Joint Genome Institute"/>
            <person name="Copeland A."/>
            <person name="Lucas S."/>
            <person name="Lapidus A."/>
            <person name="Barry K."/>
            <person name="Glavina del Rio T."/>
            <person name="Dalin E."/>
            <person name="Tice H."/>
            <person name="Pitluck S."/>
            <person name="Kiss H."/>
            <person name="Brettin T."/>
            <person name="Detter J.C."/>
            <person name="Bruce D."/>
            <person name="Han C."/>
            <person name="Schmutz J."/>
            <person name="Larimer F."/>
            <person name="Land M."/>
            <person name="Hauser L."/>
            <person name="Kyrpides N."/>
            <person name="Mikhailova N."/>
            <person name="Hersman L."/>
            <person name="Dubois J."/>
            <person name="Maurice P."/>
            <person name="Richardson P."/>
        </authorList>
    </citation>
    <scope>NUCLEOTIDE SEQUENCE [LARGE SCALE GENOMIC DNA]</scope>
    <source>
        <strain evidence="4">Ymp</strain>
    </source>
</reference>
<proteinExistence type="predicted"/>
<dbReference type="OrthoDB" id="9806257at2"/>
<sequence length="381" mass="40808">MQHADYLIVGAGIAGASTGYFLAGQGKTIVLERERQPGYHSTGRSAALYTVAYGTPQVRALTAASRAFYDAPPPGFAEHPLLSPRGELVVDFSGDAAELQRQFLEARAQVPEARLLDADQACALVPVLRRDKVQGALFDPSAADIDTDALHQGYLRGIRQQGGEIHNDREVLHIARDGDAWLVDCGAEQYRAPVLVNAAGAWCDELARLAGVAPIGLVPKRRAAFTFHGPEGVDCHAWPCVVDLHEAFYFKPDAGQLLGSPANADPVAPHDVQPEELDIAMGIYQIEEHTSLNIRRPAHTWAGLRSFVADGDLVAGYDGRAEGFFWVAAQGGYGIQTSAAMGQASAALIRRQPLPEALTRFGLSEAMLSPARLGSPDAGRE</sequence>
<keyword evidence="2" id="KW-0812">Transmembrane</keyword>
<dbReference type="PANTHER" id="PTHR13847:SF287">
    <property type="entry name" value="FAD-DEPENDENT OXIDOREDUCTASE DOMAIN-CONTAINING PROTEIN 1"/>
    <property type="match status" value="1"/>
</dbReference>
<name>A4XY99_ECTM1</name>
<keyword evidence="2" id="KW-1133">Transmembrane helix</keyword>
<keyword evidence="2" id="KW-0472">Membrane</keyword>
<dbReference type="Pfam" id="PF01266">
    <property type="entry name" value="DAO"/>
    <property type="match status" value="1"/>
</dbReference>
<dbReference type="InterPro" id="IPR036188">
    <property type="entry name" value="FAD/NAD-bd_sf"/>
</dbReference>
<feature type="domain" description="FAD dependent oxidoreductase" evidence="3">
    <location>
        <begin position="5"/>
        <end position="347"/>
    </location>
</feature>
<dbReference type="PANTHER" id="PTHR13847">
    <property type="entry name" value="SARCOSINE DEHYDROGENASE-RELATED"/>
    <property type="match status" value="1"/>
</dbReference>
<gene>
    <name evidence="4" type="ordered locus">Pmen_3567</name>
</gene>
<dbReference type="STRING" id="399739.Pmen_3567"/>
<accession>A4XY99</accession>
<organism evidence="4">
    <name type="scientific">Ectopseudomonas mendocina (strain ymp)</name>
    <name type="common">Pseudomonas mendocina</name>
    <dbReference type="NCBI Taxonomy" id="399739"/>
    <lineage>
        <taxon>Bacteria</taxon>
        <taxon>Pseudomonadati</taxon>
        <taxon>Pseudomonadota</taxon>
        <taxon>Gammaproteobacteria</taxon>
        <taxon>Pseudomonadales</taxon>
        <taxon>Pseudomonadaceae</taxon>
        <taxon>Ectopseudomonas</taxon>
    </lineage>
</organism>
<dbReference type="GO" id="GO:0005737">
    <property type="term" value="C:cytoplasm"/>
    <property type="evidence" value="ECO:0007669"/>
    <property type="project" value="TreeGrafter"/>
</dbReference>
<evidence type="ECO:0000313" key="4">
    <source>
        <dbReference type="EMBL" id="ABP86315.1"/>
    </source>
</evidence>
<protein>
    <submittedName>
        <fullName evidence="4">FAD dependent oxidoreductase</fullName>
    </submittedName>
</protein>
<evidence type="ECO:0000256" key="1">
    <source>
        <dbReference type="ARBA" id="ARBA00023002"/>
    </source>
</evidence>
<dbReference type="Gene3D" id="3.50.50.60">
    <property type="entry name" value="FAD/NAD(P)-binding domain"/>
    <property type="match status" value="1"/>
</dbReference>
<keyword evidence="1" id="KW-0560">Oxidoreductase</keyword>
<feature type="transmembrane region" description="Helical" evidence="2">
    <location>
        <begin position="6"/>
        <end position="23"/>
    </location>
</feature>
<evidence type="ECO:0000259" key="3">
    <source>
        <dbReference type="Pfam" id="PF01266"/>
    </source>
</evidence>
<dbReference type="InterPro" id="IPR006076">
    <property type="entry name" value="FAD-dep_OxRdtase"/>
</dbReference>
<dbReference type="PATRIC" id="fig|399739.8.peg.3615"/>
<dbReference type="KEGG" id="pmy:Pmen_3567"/>
<dbReference type="GO" id="GO:0016491">
    <property type="term" value="F:oxidoreductase activity"/>
    <property type="evidence" value="ECO:0007669"/>
    <property type="project" value="UniProtKB-KW"/>
</dbReference>